<feature type="domain" description="Alpha/beta hydrolase fold-3" evidence="4">
    <location>
        <begin position="121"/>
        <end position="247"/>
    </location>
</feature>
<dbReference type="PANTHER" id="PTHR48081">
    <property type="entry name" value="AB HYDROLASE SUPERFAMILY PROTEIN C4A8.06C"/>
    <property type="match status" value="1"/>
</dbReference>
<dbReference type="OrthoDB" id="408631at2759"/>
<comment type="similarity">
    <text evidence="1">Belongs to the 'GDXG' lipolytic enzyme family.</text>
</comment>
<name>A0A7M7NKT1_STRPU</name>
<dbReference type="Pfam" id="PF07859">
    <property type="entry name" value="Abhydrolase_3"/>
    <property type="match status" value="2"/>
</dbReference>
<accession>A0A7M7NKT1</accession>
<evidence type="ECO:0000256" key="3">
    <source>
        <dbReference type="PIRSR" id="PIRSR037251-1"/>
    </source>
</evidence>
<dbReference type="Gene3D" id="3.40.50.1820">
    <property type="entry name" value="alpha/beta hydrolase"/>
    <property type="match status" value="1"/>
</dbReference>
<feature type="active site" evidence="3">
    <location>
        <position position="391"/>
    </location>
</feature>
<dbReference type="AlphaFoldDB" id="A0A7M7NKT1"/>
<evidence type="ECO:0000256" key="2">
    <source>
        <dbReference type="ARBA" id="ARBA00022801"/>
    </source>
</evidence>
<sequence length="419" mass="47362">MRTRTKLLTFIAGMGILVSYAFYKPVPDGFAEPWQYRIVATISQAIQGLNYVRMCVWDRRCPTIFEELMETFSILETLVGDPPEEVPGSNIRSRVTSFDGIRVRVYEPIEKDGEGDLPAFLYFHGGGLVTGNIAYYDPAVRMISERIHAVGIAVTYRLAPKHVFPAAFDDAFAATKWFLRHADEFGVDPTRVALIGDSAGGLLAALVSGAISDEPSLPDIKLQVLIYPWLQSFDHNTPSMQKIRCQHGGFGQTVDMIGLMPYFVTAYTFGSVDEHLGQQIYANNHTSAAFKQSEFYQKHLSHDLIPADMKPDCYVPPTSDFGDDELWKNMKDALTSTKYSPLYREDFSKLPRAFVATFGYDCLRDDGIFYAKRLEYAGVPVKWVNYEDGFHGIPWFGDNSYEIGRQMAEDFIEYTKEHL</sequence>
<proteinExistence type="inferred from homology"/>
<dbReference type="RefSeq" id="XP_030837962.1">
    <property type="nucleotide sequence ID" value="XM_030982102.1"/>
</dbReference>
<dbReference type="SUPFAM" id="SSF53474">
    <property type="entry name" value="alpha/beta-Hydrolases"/>
    <property type="match status" value="1"/>
</dbReference>
<dbReference type="GeneID" id="105438644"/>
<feature type="domain" description="Alpha/beta hydrolase fold-3" evidence="4">
    <location>
        <begin position="331"/>
        <end position="393"/>
    </location>
</feature>
<reference evidence="5" key="2">
    <citation type="submission" date="2021-01" db="UniProtKB">
        <authorList>
            <consortium name="EnsemblMetazoa"/>
        </authorList>
    </citation>
    <scope>IDENTIFICATION</scope>
</reference>
<dbReference type="InterPro" id="IPR013094">
    <property type="entry name" value="AB_hydrolase_3"/>
</dbReference>
<protein>
    <recommendedName>
        <fullName evidence="4">Alpha/beta hydrolase fold-3 domain-containing protein</fullName>
    </recommendedName>
</protein>
<dbReference type="InterPro" id="IPR050300">
    <property type="entry name" value="GDXG_lipolytic_enzyme"/>
</dbReference>
<dbReference type="EnsemblMetazoa" id="XM_030982102">
    <property type="protein sequence ID" value="XP_030837962"/>
    <property type="gene ID" value="LOC105438644"/>
</dbReference>
<dbReference type="GO" id="GO:0016020">
    <property type="term" value="C:membrane"/>
    <property type="evidence" value="ECO:0007669"/>
    <property type="project" value="InterPro"/>
</dbReference>
<dbReference type="PANTHER" id="PTHR48081:SF8">
    <property type="entry name" value="ALPHA_BETA HYDROLASE FOLD-3 DOMAIN-CONTAINING PROTEIN-RELATED"/>
    <property type="match status" value="1"/>
</dbReference>
<evidence type="ECO:0000313" key="5">
    <source>
        <dbReference type="EnsemblMetazoa" id="XP_030837962"/>
    </source>
</evidence>
<evidence type="ECO:0000313" key="6">
    <source>
        <dbReference type="Proteomes" id="UP000007110"/>
    </source>
</evidence>
<keyword evidence="6" id="KW-1185">Reference proteome</keyword>
<feature type="active site" evidence="3">
    <location>
        <position position="361"/>
    </location>
</feature>
<evidence type="ECO:0000259" key="4">
    <source>
        <dbReference type="Pfam" id="PF07859"/>
    </source>
</evidence>
<dbReference type="InParanoid" id="A0A7M7NKT1"/>
<dbReference type="KEGG" id="spu:105438644"/>
<feature type="active site" evidence="3">
    <location>
        <position position="198"/>
    </location>
</feature>
<reference evidence="6" key="1">
    <citation type="submission" date="2015-02" db="EMBL/GenBank/DDBJ databases">
        <title>Genome sequencing for Strongylocentrotus purpuratus.</title>
        <authorList>
            <person name="Murali S."/>
            <person name="Liu Y."/>
            <person name="Vee V."/>
            <person name="English A."/>
            <person name="Wang M."/>
            <person name="Skinner E."/>
            <person name="Han Y."/>
            <person name="Muzny D.M."/>
            <person name="Worley K.C."/>
            <person name="Gibbs R.A."/>
        </authorList>
    </citation>
    <scope>NUCLEOTIDE SEQUENCE</scope>
</reference>
<dbReference type="FunCoup" id="A0A7M7NKT1">
    <property type="interactions" value="86"/>
</dbReference>
<dbReference type="OMA" id="MISERIH"/>
<dbReference type="InterPro" id="IPR029058">
    <property type="entry name" value="AB_hydrolase_fold"/>
</dbReference>
<dbReference type="Proteomes" id="UP000007110">
    <property type="component" value="Unassembled WGS sequence"/>
</dbReference>
<organism evidence="5 6">
    <name type="scientific">Strongylocentrotus purpuratus</name>
    <name type="common">Purple sea urchin</name>
    <dbReference type="NCBI Taxonomy" id="7668"/>
    <lineage>
        <taxon>Eukaryota</taxon>
        <taxon>Metazoa</taxon>
        <taxon>Echinodermata</taxon>
        <taxon>Eleutherozoa</taxon>
        <taxon>Echinozoa</taxon>
        <taxon>Echinoidea</taxon>
        <taxon>Euechinoidea</taxon>
        <taxon>Echinacea</taxon>
        <taxon>Camarodonta</taxon>
        <taxon>Echinidea</taxon>
        <taxon>Strongylocentrotidae</taxon>
        <taxon>Strongylocentrotus</taxon>
    </lineage>
</organism>
<evidence type="ECO:0000256" key="1">
    <source>
        <dbReference type="ARBA" id="ARBA00010515"/>
    </source>
</evidence>
<dbReference type="PIRSF" id="PIRSF037251">
    <property type="entry name" value="Arylacetamide_deacetylase"/>
    <property type="match status" value="1"/>
</dbReference>
<dbReference type="GO" id="GO:0052689">
    <property type="term" value="F:carboxylic ester hydrolase activity"/>
    <property type="evidence" value="ECO:0007669"/>
    <property type="project" value="InterPro"/>
</dbReference>
<keyword evidence="2" id="KW-0378">Hydrolase</keyword>
<dbReference type="InterPro" id="IPR017157">
    <property type="entry name" value="Arylacetamide_deacetylase"/>
</dbReference>